<sequence>MPEIVRLNGCADCTDLGFVERQRTPERAMKLDNQLKLAGLPLVATVSILDRFGVERYRKAVHVWTQKADHHPEPKLAPKPPGVSMPIEEILDILNNAW</sequence>
<name>A0ABD5MGU2_9EURY</name>
<evidence type="ECO:0000313" key="1">
    <source>
        <dbReference type="EMBL" id="MFA1612507.1"/>
    </source>
</evidence>
<dbReference type="EMBL" id="JBGNYA010000002">
    <property type="protein sequence ID" value="MFA1612507.1"/>
    <property type="molecule type" value="Genomic_DNA"/>
</dbReference>
<proteinExistence type="predicted"/>
<dbReference type="Proteomes" id="UP001570511">
    <property type="component" value="Unassembled WGS sequence"/>
</dbReference>
<keyword evidence="2" id="KW-1185">Reference proteome</keyword>
<protein>
    <submittedName>
        <fullName evidence="1">Uncharacterized protein</fullName>
    </submittedName>
</protein>
<organism evidence="1 2">
    <name type="scientific">Halobellus rubicundus</name>
    <dbReference type="NCBI Taxonomy" id="2996466"/>
    <lineage>
        <taxon>Archaea</taxon>
        <taxon>Methanobacteriati</taxon>
        <taxon>Methanobacteriota</taxon>
        <taxon>Stenosarchaea group</taxon>
        <taxon>Halobacteria</taxon>
        <taxon>Halobacteriales</taxon>
        <taxon>Haloferacaceae</taxon>
        <taxon>Halobellus</taxon>
    </lineage>
</organism>
<accession>A0ABD5MGU2</accession>
<dbReference type="RefSeq" id="WP_372391758.1">
    <property type="nucleotide sequence ID" value="NZ_JBGNYA010000002.1"/>
</dbReference>
<evidence type="ECO:0000313" key="2">
    <source>
        <dbReference type="Proteomes" id="UP001570511"/>
    </source>
</evidence>
<reference evidence="1 2" key="1">
    <citation type="submission" date="2024-08" db="EMBL/GenBank/DDBJ databases">
        <title>Halobellus sp. MBLA0158 whole genome sequence.</title>
        <authorList>
            <person name="Hwang C.Y."/>
            <person name="Cho E.-S."/>
            <person name="Seo M.-J."/>
        </authorList>
    </citation>
    <scope>NUCLEOTIDE SEQUENCE [LARGE SCALE GENOMIC DNA]</scope>
    <source>
        <strain evidence="1 2">MBLA0158</strain>
    </source>
</reference>
<dbReference type="AlphaFoldDB" id="A0ABD5MGU2"/>
<comment type="caution">
    <text evidence="1">The sequence shown here is derived from an EMBL/GenBank/DDBJ whole genome shotgun (WGS) entry which is preliminary data.</text>
</comment>
<gene>
    <name evidence="1" type="ORF">OS889_16095</name>
</gene>